<evidence type="ECO:0000313" key="2">
    <source>
        <dbReference type="EMBL" id="RJG02815.1"/>
    </source>
</evidence>
<keyword evidence="1 2" id="KW-0808">Transferase</keyword>
<dbReference type="Pfam" id="PF02515">
    <property type="entry name" value="CoA_transf_3"/>
    <property type="match status" value="1"/>
</dbReference>
<dbReference type="PANTHER" id="PTHR48207:SF4">
    <property type="entry name" value="BLL6097 PROTEIN"/>
    <property type="match status" value="1"/>
</dbReference>
<dbReference type="PANTHER" id="PTHR48207">
    <property type="entry name" value="SUCCINATE--HYDROXYMETHYLGLUTARATE COA-TRANSFERASE"/>
    <property type="match status" value="1"/>
</dbReference>
<dbReference type="Gene3D" id="3.40.50.10540">
    <property type="entry name" value="Crotonobetainyl-coa:carnitine coa-transferase, domain 1"/>
    <property type="match status" value="1"/>
</dbReference>
<accession>A0A3A3G561</accession>
<dbReference type="Gene3D" id="3.30.1540.10">
    <property type="entry name" value="formyl-coa transferase, domain 3"/>
    <property type="match status" value="1"/>
</dbReference>
<dbReference type="InterPro" id="IPR044855">
    <property type="entry name" value="CoA-Trfase_III_dom3_sf"/>
</dbReference>
<dbReference type="Proteomes" id="UP000266327">
    <property type="component" value="Unassembled WGS sequence"/>
</dbReference>
<evidence type="ECO:0000313" key="3">
    <source>
        <dbReference type="Proteomes" id="UP000266327"/>
    </source>
</evidence>
<protein>
    <submittedName>
        <fullName evidence="2">CoA transferase</fullName>
    </submittedName>
</protein>
<organism evidence="2 3">
    <name type="scientific">Noviherbaspirillum sedimenti</name>
    <dbReference type="NCBI Taxonomy" id="2320865"/>
    <lineage>
        <taxon>Bacteria</taxon>
        <taxon>Pseudomonadati</taxon>
        <taxon>Pseudomonadota</taxon>
        <taxon>Betaproteobacteria</taxon>
        <taxon>Burkholderiales</taxon>
        <taxon>Oxalobacteraceae</taxon>
        <taxon>Noviherbaspirillum</taxon>
    </lineage>
</organism>
<comment type="caution">
    <text evidence="2">The sequence shown here is derived from an EMBL/GenBank/DDBJ whole genome shotgun (WGS) entry which is preliminary data.</text>
</comment>
<proteinExistence type="predicted"/>
<keyword evidence="3" id="KW-1185">Reference proteome</keyword>
<evidence type="ECO:0000256" key="1">
    <source>
        <dbReference type="ARBA" id="ARBA00022679"/>
    </source>
</evidence>
<sequence>MAGPLAGITVLDLSSVIAGPYATQILGDMGADVIKVEPPQGDIMRAAGPARNAGMGAAYLNCNRNKRSITLNLKSPEDRARLLEMVREADVFIHNMRAAACARLGLSHEELLAINPRLVYCAIVGYGQDGPYRDRPAYDDIIQAASGWAGLEQDSGAAPRYAPTIVADKTTSLYAVSAVNAALFHRERSGAGQYVEVPMFEVMASYLLVEQMGGMTFSPPLGPPGYSRLQSKHRRPYKTMDGYISVMPYNGEHWVRFFTEAGKLDMAGDPRLASSAQRAAIIDELYEKLGETLLERSTEAWMSILRSADIPCSEVNTVASLLNDRHLKAVNFFVSIEHPSEGKILATKPPIRFSKTPCTISRPSPSLRAAEASLDARVPADFGNVL</sequence>
<dbReference type="AlphaFoldDB" id="A0A3A3G561"/>
<gene>
    <name evidence="2" type="ORF">D3878_15540</name>
</gene>
<dbReference type="SUPFAM" id="SSF89796">
    <property type="entry name" value="CoA-transferase family III (CaiB/BaiF)"/>
    <property type="match status" value="1"/>
</dbReference>
<dbReference type="InterPro" id="IPR050483">
    <property type="entry name" value="CoA-transferase_III_domain"/>
</dbReference>
<dbReference type="OrthoDB" id="5294844at2"/>
<name>A0A3A3G561_9BURK</name>
<dbReference type="InterPro" id="IPR023606">
    <property type="entry name" value="CoA-Trfase_III_dom_1_sf"/>
</dbReference>
<dbReference type="InterPro" id="IPR003673">
    <property type="entry name" value="CoA-Trfase_fam_III"/>
</dbReference>
<reference evidence="3" key="1">
    <citation type="submission" date="2018-09" db="EMBL/GenBank/DDBJ databases">
        <authorList>
            <person name="Zhu H."/>
        </authorList>
    </citation>
    <scope>NUCLEOTIDE SEQUENCE [LARGE SCALE GENOMIC DNA]</scope>
    <source>
        <strain evidence="3">K1S02-23</strain>
    </source>
</reference>
<dbReference type="GO" id="GO:0008410">
    <property type="term" value="F:CoA-transferase activity"/>
    <property type="evidence" value="ECO:0007669"/>
    <property type="project" value="TreeGrafter"/>
</dbReference>
<dbReference type="EMBL" id="QYUQ01000002">
    <property type="protein sequence ID" value="RJG02815.1"/>
    <property type="molecule type" value="Genomic_DNA"/>
</dbReference>
<dbReference type="RefSeq" id="WP_119786315.1">
    <property type="nucleotide sequence ID" value="NZ_QYUQ01000002.1"/>
</dbReference>